<dbReference type="Proteomes" id="UP001066276">
    <property type="component" value="Chromosome 11"/>
</dbReference>
<feature type="compositionally biased region" description="Basic and acidic residues" evidence="1">
    <location>
        <begin position="52"/>
        <end position="96"/>
    </location>
</feature>
<feature type="region of interest" description="Disordered" evidence="1">
    <location>
        <begin position="52"/>
        <end position="115"/>
    </location>
</feature>
<evidence type="ECO:0000313" key="3">
    <source>
        <dbReference type="Proteomes" id="UP001066276"/>
    </source>
</evidence>
<gene>
    <name evidence="2" type="ORF">NDU88_000184</name>
</gene>
<protein>
    <submittedName>
        <fullName evidence="2">Uncharacterized protein</fullName>
    </submittedName>
</protein>
<proteinExistence type="predicted"/>
<organism evidence="2 3">
    <name type="scientific">Pleurodeles waltl</name>
    <name type="common">Iberian ribbed newt</name>
    <dbReference type="NCBI Taxonomy" id="8319"/>
    <lineage>
        <taxon>Eukaryota</taxon>
        <taxon>Metazoa</taxon>
        <taxon>Chordata</taxon>
        <taxon>Craniata</taxon>
        <taxon>Vertebrata</taxon>
        <taxon>Euteleostomi</taxon>
        <taxon>Amphibia</taxon>
        <taxon>Batrachia</taxon>
        <taxon>Caudata</taxon>
        <taxon>Salamandroidea</taxon>
        <taxon>Salamandridae</taxon>
        <taxon>Pleurodelinae</taxon>
        <taxon>Pleurodeles</taxon>
    </lineage>
</organism>
<feature type="compositionally biased region" description="Basic and acidic residues" evidence="1">
    <location>
        <begin position="103"/>
        <end position="115"/>
    </location>
</feature>
<accession>A0AAV7L9H1</accession>
<evidence type="ECO:0000313" key="2">
    <source>
        <dbReference type="EMBL" id="KAJ1086989.1"/>
    </source>
</evidence>
<comment type="caution">
    <text evidence="2">The sequence shown here is derived from an EMBL/GenBank/DDBJ whole genome shotgun (WGS) entry which is preliminary data.</text>
</comment>
<reference evidence="2" key="1">
    <citation type="journal article" date="2022" name="bioRxiv">
        <title>Sequencing and chromosome-scale assembly of the giantPleurodeles waltlgenome.</title>
        <authorList>
            <person name="Brown T."/>
            <person name="Elewa A."/>
            <person name="Iarovenko S."/>
            <person name="Subramanian E."/>
            <person name="Araus A.J."/>
            <person name="Petzold A."/>
            <person name="Susuki M."/>
            <person name="Suzuki K.-i.T."/>
            <person name="Hayashi T."/>
            <person name="Toyoda A."/>
            <person name="Oliveira C."/>
            <person name="Osipova E."/>
            <person name="Leigh N.D."/>
            <person name="Simon A."/>
            <person name="Yun M.H."/>
        </authorList>
    </citation>
    <scope>NUCLEOTIDE SEQUENCE</scope>
    <source>
        <strain evidence="2">20211129_DDA</strain>
        <tissue evidence="2">Liver</tissue>
    </source>
</reference>
<name>A0AAV7L9H1_PLEWA</name>
<sequence length="115" mass="13221">MRSSQESTSEIAILCLQPLSEAETDETSRRNSSSLYLWGSRNVKTSWDWMREQQNKESGPLKDLKKTEVGKDNGGDVKDAKGPGWEHMKSNKRDIQEDAETPEQERVKDTEQRHN</sequence>
<keyword evidence="3" id="KW-1185">Reference proteome</keyword>
<dbReference type="AlphaFoldDB" id="A0AAV7L9H1"/>
<dbReference type="EMBL" id="JANPWB010000015">
    <property type="protein sequence ID" value="KAJ1086989.1"/>
    <property type="molecule type" value="Genomic_DNA"/>
</dbReference>
<evidence type="ECO:0000256" key="1">
    <source>
        <dbReference type="SAM" id="MobiDB-lite"/>
    </source>
</evidence>